<evidence type="ECO:0000313" key="4">
    <source>
        <dbReference type="EMBL" id="BAF55108.1"/>
    </source>
</evidence>
<dbReference type="InterPro" id="IPR023577">
    <property type="entry name" value="CYTH_domain"/>
</dbReference>
<dbReference type="KEGG" id="cgt:cgR_2108"/>
<name>A0AB72VC72_CORGB</name>
<evidence type="ECO:0000259" key="3">
    <source>
        <dbReference type="PROSITE" id="PS51708"/>
    </source>
</evidence>
<feature type="domain" description="CYTH" evidence="2">
    <location>
        <begin position="8"/>
        <end position="207"/>
    </location>
</feature>
<organism evidence="4">
    <name type="scientific">Corynebacterium glutamicum (strain R)</name>
    <dbReference type="NCBI Taxonomy" id="340322"/>
    <lineage>
        <taxon>Bacteria</taxon>
        <taxon>Bacillati</taxon>
        <taxon>Actinomycetota</taxon>
        <taxon>Actinomycetes</taxon>
        <taxon>Mycobacteriales</taxon>
        <taxon>Corynebacteriaceae</taxon>
        <taxon>Corynebacterium</taxon>
    </lineage>
</organism>
<dbReference type="PANTHER" id="PTHR39339:SF1">
    <property type="entry name" value="CHAD DOMAIN-CONTAINING PROTEIN"/>
    <property type="match status" value="1"/>
</dbReference>
<dbReference type="SMART" id="SM01118">
    <property type="entry name" value="CYTH"/>
    <property type="match status" value="1"/>
</dbReference>
<reference evidence="4" key="1">
    <citation type="journal article" date="2007" name="Microbiology">
        <title>Comparative analysis of the Corynebacterium glutamicum group and complete genome sequence of strain R.</title>
        <authorList>
            <person name="Yukawa H."/>
            <person name="Omumasaba C.A."/>
            <person name="Nonaka H."/>
            <person name="Kos P."/>
            <person name="Okai N."/>
            <person name="Suzuki N."/>
            <person name="Suda M."/>
            <person name="Tsuge Y."/>
            <person name="Watanabe J."/>
            <person name="Ikeda Y."/>
            <person name="Vertes A.A."/>
            <person name="Inui M."/>
        </authorList>
    </citation>
    <scope>NUCLEOTIDE SEQUENCE</scope>
    <source>
        <strain evidence="4">R</strain>
    </source>
</reference>
<dbReference type="EMBL" id="AP009044">
    <property type="protein sequence ID" value="BAF55108.1"/>
    <property type="molecule type" value="Genomic_DNA"/>
</dbReference>
<feature type="compositionally biased region" description="Low complexity" evidence="1">
    <location>
        <begin position="384"/>
        <end position="397"/>
    </location>
</feature>
<evidence type="ECO:0008006" key="5">
    <source>
        <dbReference type="Google" id="ProtNLM"/>
    </source>
</evidence>
<dbReference type="Gene3D" id="1.40.20.10">
    <property type="entry name" value="CHAD domain"/>
    <property type="match status" value="1"/>
</dbReference>
<proteinExistence type="predicted"/>
<dbReference type="PROSITE" id="PS51708">
    <property type="entry name" value="CHAD"/>
    <property type="match status" value="1"/>
</dbReference>
<sequence length="609" mass="67838">MDTTMGQHLEVETKFSVSESTQIPQLEAIAEVDHIDRTEIHQLSAVYFDTVDLRLTRAKITLRRRTGGNDAGWHIKFPGTIGRREVQAPLDGEGATETLPPRELLGHIRALIQGRELTPIAQVDNERHMSYLADEDGAVIAEFCDDHVSTVSHLPGGVRKQWREWEFELADGTLAEEAISVLLQSAQSVLTAAGAFVSNSPSKLVSALDESVNHAPKPPQMAQLDKNDPARGVLAAIAANASKIAEYDPRVRADEYDSVHQMRVATRELRSHLQTFEGILGGEDYLNLEKELKVLANILGRARDAEVVEERLSNLINTEVGDSIEEETKKELLEDLGAEYRREHERVVRALDNDRYTDLLQALENLLVDPPLITEVEEPEATEAPESAETTESTDVSEATEEADAEAESVGEATEQEESADAPESADLDALDEEYSPGSQAPVEEPKEPKKVDAALVLLEHLDKAHVKLVKLEKKARSQWDDLSIPMLEREENFHNLRKAAKKLRYSAEAVGKATTVETKKLYKACSGLQSVLGDYQDAITSRDELLRRAQVARRQGRDTFAYGILYQHEQTLSREYLTGYSDAFKSVEKAYAKLAEDTAKRSKKNKRK</sequence>
<evidence type="ECO:0000256" key="1">
    <source>
        <dbReference type="SAM" id="MobiDB-lite"/>
    </source>
</evidence>
<feature type="region of interest" description="Disordered" evidence="1">
    <location>
        <begin position="377"/>
        <end position="427"/>
    </location>
</feature>
<dbReference type="Pfam" id="PF01928">
    <property type="entry name" value="CYTH"/>
    <property type="match status" value="1"/>
</dbReference>
<dbReference type="PROSITE" id="PS51707">
    <property type="entry name" value="CYTH"/>
    <property type="match status" value="1"/>
</dbReference>
<feature type="compositionally biased region" description="Acidic residues" evidence="1">
    <location>
        <begin position="398"/>
        <end position="427"/>
    </location>
</feature>
<gene>
    <name evidence="4" type="ordered locus">cgR_2108</name>
</gene>
<dbReference type="Pfam" id="PF05235">
    <property type="entry name" value="CHAD"/>
    <property type="match status" value="2"/>
</dbReference>
<dbReference type="InterPro" id="IPR007899">
    <property type="entry name" value="CHAD_dom"/>
</dbReference>
<dbReference type="Proteomes" id="UP000006698">
    <property type="component" value="Chromosome"/>
</dbReference>
<dbReference type="SUPFAM" id="SSF55154">
    <property type="entry name" value="CYTH-like phosphatases"/>
    <property type="match status" value="1"/>
</dbReference>
<dbReference type="AlphaFoldDB" id="A0AB72VC72"/>
<dbReference type="PANTHER" id="PTHR39339">
    <property type="entry name" value="SLR1444 PROTEIN"/>
    <property type="match status" value="1"/>
</dbReference>
<dbReference type="SMART" id="SM00880">
    <property type="entry name" value="CHAD"/>
    <property type="match status" value="1"/>
</dbReference>
<protein>
    <recommendedName>
        <fullName evidence="5">CHAD domain-containing protein</fullName>
    </recommendedName>
</protein>
<dbReference type="InterPro" id="IPR038186">
    <property type="entry name" value="CHAD_dom_sf"/>
</dbReference>
<dbReference type="InterPro" id="IPR033469">
    <property type="entry name" value="CYTH-like_dom_sf"/>
</dbReference>
<accession>A0AB72VC72</accession>
<evidence type="ECO:0000259" key="2">
    <source>
        <dbReference type="PROSITE" id="PS51707"/>
    </source>
</evidence>
<feature type="domain" description="CHAD" evidence="3">
    <location>
        <begin position="226"/>
        <end position="590"/>
    </location>
</feature>
<dbReference type="CDD" id="cd07374">
    <property type="entry name" value="CYTH-like_Pase"/>
    <property type="match status" value="1"/>
</dbReference>
<dbReference type="Gene3D" id="2.40.320.10">
    <property type="entry name" value="Hypothetical Protein Pfu-838710-001"/>
    <property type="match status" value="1"/>
</dbReference>